<evidence type="ECO:0000313" key="7">
    <source>
        <dbReference type="Proteomes" id="UP000324269"/>
    </source>
</evidence>
<dbReference type="AlphaFoldDB" id="A0A5D4TIN8"/>
<dbReference type="Pfam" id="PF00932">
    <property type="entry name" value="LTD"/>
    <property type="match status" value="2"/>
</dbReference>
<sequence>MKLKNRSISRLALLALGIAGLLLFHAHSANAKETNPPLVITEIVTKSAGIGQPYEYVEIYNTTSEAINLQDYQLQYFTSNFSSPTNRWPIEDKTIQPKESLVLWLKKFAYPDVPLWDFNSNYDMYLTPDDVYEIKLTTSGQGLHDSSLRQVGIADADDNILSKALINDGEVDGITNRSIIYQATSSAEMMKLGNDEPPTPAVLLPEQVSGPTTPSNLTATPANQSVTLEWEATEDAVSYTIYHSNGTTTSTDTTTSIIDGLENGQAYTFRVTAEDSEGNESPATKEVRVVPQEVVDSEAPATPSGLKANPGNDHVKLLWTANTESDLAGYRVYINGTLYGTVAANKTSLIVSPLELNREYSFEVTAFDQVGNESEASAPLVTGPTENVPTPNLLITELIPNTDNYAGYDAFEYFELYNNSPDPIDLEGYRFASYNWDEEIGDSHILKPWDTMVIWTRNASISPISLEAFNYNYFYSYKSKYLQEEDTIVLGDIAGLVNGGNTLTVYDPDGLEVVRAEYSGEDVSLKQTVTYSYPKDNTRTMEKLAAGQYPTPGWVVEDQAPDRPVSDEESPQSPTNLEATPGNGEAVLTWDASTESDLYRYHIYKDGELEYSVDPSQTAFTIDTLVGNQTYTLQVSAEDTSGNVSEKSDPVSVTPDHQLITQVERSEHEKDPVYQDLWDISTDGPVIAGLSQGLVPQGLTHYKKKDWLLTVSYVDDGIRPGTITVTDRRTGELVKSVVLYNTDGTPYTGHAGGVTVSRDHGWVASENHLFTFNLSDLEQAGNNGEIQFTKQIPLPVEAAYTVYDEGILWIGEFYEANSYPTNPTHHIENRDGEMHYAWMIGFDLERNNDMLSEAHWNGSPDHNAVPDYILSTTGKVQGAIMQKAARNGVTLSTSYGRANDSVLYRYEYPLKDDPHAHVTVEGKQVPLWFLDAHTAKPRQSIEAIPMPEGIVEVQKELYVVFESGADKYRYTTTYPMDRMLKIDMKKLMKDDKGIE</sequence>
<dbReference type="PROSITE" id="PS51841">
    <property type="entry name" value="LTD"/>
    <property type="match status" value="2"/>
</dbReference>
<evidence type="ECO:0000313" key="6">
    <source>
        <dbReference type="EMBL" id="TYS87239.1"/>
    </source>
</evidence>
<organism evidence="6 7">
    <name type="scientific">Rossellomorea aquimaris</name>
    <dbReference type="NCBI Taxonomy" id="189382"/>
    <lineage>
        <taxon>Bacteria</taxon>
        <taxon>Bacillati</taxon>
        <taxon>Bacillota</taxon>
        <taxon>Bacilli</taxon>
        <taxon>Bacillales</taxon>
        <taxon>Bacillaceae</taxon>
        <taxon>Rossellomorea</taxon>
    </lineage>
</organism>
<gene>
    <name evidence="6" type="ORF">FZC85_09725</name>
</gene>
<name>A0A5D4TIN8_9BACI</name>
<dbReference type="SUPFAM" id="SSF74853">
    <property type="entry name" value="Lamin A/C globular tail domain"/>
    <property type="match status" value="2"/>
</dbReference>
<evidence type="ECO:0000256" key="3">
    <source>
        <dbReference type="SAM" id="SignalP"/>
    </source>
</evidence>
<feature type="domain" description="LTD" evidence="5">
    <location>
        <begin position="381"/>
        <end position="522"/>
    </location>
</feature>
<dbReference type="InterPro" id="IPR036415">
    <property type="entry name" value="Lamin_tail_dom_sf"/>
</dbReference>
<dbReference type="SUPFAM" id="SSF49265">
    <property type="entry name" value="Fibronectin type III"/>
    <property type="match status" value="2"/>
</dbReference>
<feature type="chain" id="PRO_5030116644" evidence="3">
    <location>
        <begin position="32"/>
        <end position="995"/>
    </location>
</feature>
<feature type="domain" description="Fibronectin type-III" evidence="4">
    <location>
        <begin position="299"/>
        <end position="388"/>
    </location>
</feature>
<dbReference type="Pfam" id="PF00041">
    <property type="entry name" value="fn3"/>
    <property type="match status" value="3"/>
</dbReference>
<dbReference type="InterPro" id="IPR013783">
    <property type="entry name" value="Ig-like_fold"/>
</dbReference>
<feature type="domain" description="Fibronectin type-III" evidence="4">
    <location>
        <begin position="210"/>
        <end position="294"/>
    </location>
</feature>
<comment type="caution">
    <text evidence="6">The sequence shown here is derived from an EMBL/GenBank/DDBJ whole genome shotgun (WGS) entry which is preliminary data.</text>
</comment>
<dbReference type="SMART" id="SM00060">
    <property type="entry name" value="FN3"/>
    <property type="match status" value="3"/>
</dbReference>
<feature type="region of interest" description="Disordered" evidence="2">
    <location>
        <begin position="552"/>
        <end position="583"/>
    </location>
</feature>
<dbReference type="EMBL" id="VTEZ01000002">
    <property type="protein sequence ID" value="TYS87239.1"/>
    <property type="molecule type" value="Genomic_DNA"/>
</dbReference>
<proteinExistence type="predicted"/>
<dbReference type="InterPro" id="IPR050964">
    <property type="entry name" value="Striated_Muscle_Regulatory"/>
</dbReference>
<dbReference type="Gene3D" id="2.60.40.10">
    <property type="entry name" value="Immunoglobulins"/>
    <property type="match status" value="3"/>
</dbReference>
<evidence type="ECO:0000256" key="2">
    <source>
        <dbReference type="SAM" id="MobiDB-lite"/>
    </source>
</evidence>
<dbReference type="InterPro" id="IPR001322">
    <property type="entry name" value="Lamin_tail_dom"/>
</dbReference>
<evidence type="ECO:0000256" key="1">
    <source>
        <dbReference type="ARBA" id="ARBA00022737"/>
    </source>
</evidence>
<feature type="domain" description="Fibronectin type-III" evidence="4">
    <location>
        <begin position="570"/>
        <end position="658"/>
    </location>
</feature>
<feature type="domain" description="LTD" evidence="5">
    <location>
        <begin position="26"/>
        <end position="183"/>
    </location>
</feature>
<dbReference type="PROSITE" id="PS50853">
    <property type="entry name" value="FN3"/>
    <property type="match status" value="3"/>
</dbReference>
<reference evidence="6 7" key="1">
    <citation type="submission" date="2019-08" db="EMBL/GenBank/DDBJ databases">
        <title>Bacillus genomes from the desert of Cuatro Cienegas, Coahuila.</title>
        <authorList>
            <person name="Olmedo-Alvarez G."/>
        </authorList>
    </citation>
    <scope>NUCLEOTIDE SEQUENCE [LARGE SCALE GENOMIC DNA]</scope>
    <source>
        <strain evidence="6 7">CH87b_3T</strain>
    </source>
</reference>
<protein>
    <submittedName>
        <fullName evidence="6">Uncharacterized protein</fullName>
    </submittedName>
</protein>
<dbReference type="STRING" id="189382.BHE18_12260"/>
<feature type="signal peptide" evidence="3">
    <location>
        <begin position="1"/>
        <end position="31"/>
    </location>
</feature>
<dbReference type="OrthoDB" id="9772095at2"/>
<dbReference type="InterPro" id="IPR003961">
    <property type="entry name" value="FN3_dom"/>
</dbReference>
<accession>A0A5D4TIN8</accession>
<evidence type="ECO:0000259" key="4">
    <source>
        <dbReference type="PROSITE" id="PS50853"/>
    </source>
</evidence>
<evidence type="ECO:0000259" key="5">
    <source>
        <dbReference type="PROSITE" id="PS51841"/>
    </source>
</evidence>
<dbReference type="PANTHER" id="PTHR13817:SF166">
    <property type="entry name" value="NEURONAL IGCAM-RELATED"/>
    <property type="match status" value="1"/>
</dbReference>
<dbReference type="PANTHER" id="PTHR13817">
    <property type="entry name" value="TITIN"/>
    <property type="match status" value="1"/>
</dbReference>
<keyword evidence="3" id="KW-0732">Signal</keyword>
<dbReference type="CDD" id="cd00063">
    <property type="entry name" value="FN3"/>
    <property type="match status" value="3"/>
</dbReference>
<dbReference type="InterPro" id="IPR036116">
    <property type="entry name" value="FN3_sf"/>
</dbReference>
<keyword evidence="1" id="KW-0677">Repeat</keyword>
<dbReference type="Proteomes" id="UP000324269">
    <property type="component" value="Unassembled WGS sequence"/>
</dbReference>